<organism evidence="2 3">
    <name type="scientific">Stylosanthes scabra</name>
    <dbReference type="NCBI Taxonomy" id="79078"/>
    <lineage>
        <taxon>Eukaryota</taxon>
        <taxon>Viridiplantae</taxon>
        <taxon>Streptophyta</taxon>
        <taxon>Embryophyta</taxon>
        <taxon>Tracheophyta</taxon>
        <taxon>Spermatophyta</taxon>
        <taxon>Magnoliopsida</taxon>
        <taxon>eudicotyledons</taxon>
        <taxon>Gunneridae</taxon>
        <taxon>Pentapetalae</taxon>
        <taxon>rosids</taxon>
        <taxon>fabids</taxon>
        <taxon>Fabales</taxon>
        <taxon>Fabaceae</taxon>
        <taxon>Papilionoideae</taxon>
        <taxon>50 kb inversion clade</taxon>
        <taxon>dalbergioids sensu lato</taxon>
        <taxon>Dalbergieae</taxon>
        <taxon>Pterocarpus clade</taxon>
        <taxon>Stylosanthes</taxon>
    </lineage>
</organism>
<keyword evidence="3" id="KW-1185">Reference proteome</keyword>
<dbReference type="EMBL" id="JASCZI010061021">
    <property type="protein sequence ID" value="MED6137267.1"/>
    <property type="molecule type" value="Genomic_DNA"/>
</dbReference>
<comment type="caution">
    <text evidence="2">The sequence shown here is derived from an EMBL/GenBank/DDBJ whole genome shotgun (WGS) entry which is preliminary data.</text>
</comment>
<feature type="compositionally biased region" description="Low complexity" evidence="1">
    <location>
        <begin position="7"/>
        <end position="22"/>
    </location>
</feature>
<sequence length="126" mass="13756">MGRTNVAGFTHGTTSSTSAAGHPMSPSNDPWPMLWPCTVPLMQPTNAATNLHGTQAMVECRGLSIRDFTCTSQSPMPHPSPTALVYSNLTALSHDTRYRYKKSNRRNNRRASDGKMENGKKCNFGG</sequence>
<feature type="region of interest" description="Disordered" evidence="1">
    <location>
        <begin position="1"/>
        <end position="29"/>
    </location>
</feature>
<feature type="region of interest" description="Disordered" evidence="1">
    <location>
        <begin position="100"/>
        <end position="126"/>
    </location>
</feature>
<reference evidence="2 3" key="1">
    <citation type="journal article" date="2023" name="Plants (Basel)">
        <title>Bridging the Gap: Combining Genomics and Transcriptomics Approaches to Understand Stylosanthes scabra, an Orphan Legume from the Brazilian Caatinga.</title>
        <authorList>
            <person name="Ferreira-Neto J.R.C."/>
            <person name="da Silva M.D."/>
            <person name="Binneck E."/>
            <person name="de Melo N.F."/>
            <person name="da Silva R.H."/>
            <person name="de Melo A.L.T.M."/>
            <person name="Pandolfi V."/>
            <person name="Bustamante F.O."/>
            <person name="Brasileiro-Vidal A.C."/>
            <person name="Benko-Iseppon A.M."/>
        </authorList>
    </citation>
    <scope>NUCLEOTIDE SEQUENCE [LARGE SCALE GENOMIC DNA]</scope>
    <source>
        <tissue evidence="2">Leaves</tissue>
    </source>
</reference>
<evidence type="ECO:0000256" key="1">
    <source>
        <dbReference type="SAM" id="MobiDB-lite"/>
    </source>
</evidence>
<evidence type="ECO:0000313" key="2">
    <source>
        <dbReference type="EMBL" id="MED6137267.1"/>
    </source>
</evidence>
<feature type="compositionally biased region" description="Basic and acidic residues" evidence="1">
    <location>
        <begin position="110"/>
        <end position="120"/>
    </location>
</feature>
<accession>A0ABU6SLI9</accession>
<proteinExistence type="predicted"/>
<dbReference type="Proteomes" id="UP001341840">
    <property type="component" value="Unassembled WGS sequence"/>
</dbReference>
<evidence type="ECO:0000313" key="3">
    <source>
        <dbReference type="Proteomes" id="UP001341840"/>
    </source>
</evidence>
<name>A0ABU6SLI9_9FABA</name>
<protein>
    <submittedName>
        <fullName evidence="2">Uncharacterized protein</fullName>
    </submittedName>
</protein>
<feature type="compositionally biased region" description="Basic residues" evidence="1">
    <location>
        <begin position="100"/>
        <end position="109"/>
    </location>
</feature>
<gene>
    <name evidence="2" type="ORF">PIB30_063543</name>
</gene>